<dbReference type="InterPro" id="IPR000298">
    <property type="entry name" value="Cyt_c_oxidase-like_su3"/>
</dbReference>
<feature type="transmembrane region" description="Helical" evidence="7">
    <location>
        <begin position="184"/>
        <end position="201"/>
    </location>
</feature>
<dbReference type="GO" id="GO:0004129">
    <property type="term" value="F:cytochrome-c oxidase activity"/>
    <property type="evidence" value="ECO:0007669"/>
    <property type="project" value="InterPro"/>
</dbReference>
<comment type="subcellular location">
    <subcellularLocation>
        <location evidence="6">Cell membrane</location>
        <topology evidence="6">Multi-pass membrane protein</topology>
    </subcellularLocation>
    <subcellularLocation>
        <location evidence="1">Membrane</location>
        <topology evidence="1">Multi-pass membrane protein</topology>
    </subcellularLocation>
</comment>
<evidence type="ECO:0000256" key="4">
    <source>
        <dbReference type="ARBA" id="ARBA00022989"/>
    </source>
</evidence>
<protein>
    <submittedName>
        <fullName evidence="9">Cytochrome c oxidase subunit 3</fullName>
    </submittedName>
</protein>
<evidence type="ECO:0000256" key="1">
    <source>
        <dbReference type="ARBA" id="ARBA00004141"/>
    </source>
</evidence>
<feature type="domain" description="Heme-copper oxidase subunit III family profile" evidence="8">
    <location>
        <begin position="1"/>
        <end position="204"/>
    </location>
</feature>
<dbReference type="InterPro" id="IPR013833">
    <property type="entry name" value="Cyt_c_oxidase_su3_a-hlx"/>
</dbReference>
<organism evidence="9 10">
    <name type="scientific">Rhabdobacter roseus</name>
    <dbReference type="NCBI Taxonomy" id="1655419"/>
    <lineage>
        <taxon>Bacteria</taxon>
        <taxon>Pseudomonadati</taxon>
        <taxon>Bacteroidota</taxon>
        <taxon>Cytophagia</taxon>
        <taxon>Cytophagales</taxon>
        <taxon>Cytophagaceae</taxon>
        <taxon>Rhabdobacter</taxon>
    </lineage>
</organism>
<dbReference type="Pfam" id="PF00510">
    <property type="entry name" value="COX3"/>
    <property type="match status" value="1"/>
</dbReference>
<evidence type="ECO:0000259" key="8">
    <source>
        <dbReference type="PROSITE" id="PS50253"/>
    </source>
</evidence>
<feature type="transmembrane region" description="Helical" evidence="7">
    <location>
        <begin position="57"/>
        <end position="76"/>
    </location>
</feature>
<dbReference type="AlphaFoldDB" id="A0A840TKC7"/>
<dbReference type="GO" id="GO:0019646">
    <property type="term" value="P:aerobic electron transport chain"/>
    <property type="evidence" value="ECO:0007669"/>
    <property type="project" value="InterPro"/>
</dbReference>
<keyword evidence="5 7" id="KW-0472">Membrane</keyword>
<evidence type="ECO:0000256" key="6">
    <source>
        <dbReference type="RuleBase" id="RU003376"/>
    </source>
</evidence>
<comment type="similarity">
    <text evidence="2 6">Belongs to the cytochrome c oxidase subunit 3 family.</text>
</comment>
<evidence type="ECO:0000313" key="10">
    <source>
        <dbReference type="Proteomes" id="UP000557307"/>
    </source>
</evidence>
<feature type="transmembrane region" description="Helical" evidence="7">
    <location>
        <begin position="127"/>
        <end position="150"/>
    </location>
</feature>
<dbReference type="InterPro" id="IPR024791">
    <property type="entry name" value="Cyt_c/ubiquinol_Oxase_su3"/>
</dbReference>
<dbReference type="GO" id="GO:0005886">
    <property type="term" value="C:plasma membrane"/>
    <property type="evidence" value="ECO:0007669"/>
    <property type="project" value="UniProtKB-SubCell"/>
</dbReference>
<dbReference type="PROSITE" id="PS50253">
    <property type="entry name" value="COX3"/>
    <property type="match status" value="1"/>
</dbReference>
<dbReference type="EMBL" id="JACHGF010000001">
    <property type="protein sequence ID" value="MBB5282257.1"/>
    <property type="molecule type" value="Genomic_DNA"/>
</dbReference>
<dbReference type="Gene3D" id="1.20.120.80">
    <property type="entry name" value="Cytochrome c oxidase, subunit III, four-helix bundle"/>
    <property type="match status" value="1"/>
</dbReference>
<reference evidence="9 10" key="1">
    <citation type="submission" date="2020-08" db="EMBL/GenBank/DDBJ databases">
        <title>Genomic Encyclopedia of Type Strains, Phase IV (KMG-IV): sequencing the most valuable type-strain genomes for metagenomic binning, comparative biology and taxonomic classification.</title>
        <authorList>
            <person name="Goeker M."/>
        </authorList>
    </citation>
    <scope>NUCLEOTIDE SEQUENCE [LARGE SCALE GENOMIC DNA]</scope>
    <source>
        <strain evidence="9 10">DSM 105074</strain>
    </source>
</reference>
<evidence type="ECO:0000256" key="3">
    <source>
        <dbReference type="ARBA" id="ARBA00022692"/>
    </source>
</evidence>
<comment type="caution">
    <text evidence="9">The sequence shown here is derived from an EMBL/GenBank/DDBJ whole genome shotgun (WGS) entry which is preliminary data.</text>
</comment>
<keyword evidence="4 7" id="KW-1133">Transmembrane helix</keyword>
<dbReference type="SUPFAM" id="SSF81452">
    <property type="entry name" value="Cytochrome c oxidase subunit III-like"/>
    <property type="match status" value="1"/>
</dbReference>
<evidence type="ECO:0000256" key="7">
    <source>
        <dbReference type="SAM" id="Phobius"/>
    </source>
</evidence>
<evidence type="ECO:0000256" key="5">
    <source>
        <dbReference type="ARBA" id="ARBA00023136"/>
    </source>
</evidence>
<evidence type="ECO:0000256" key="2">
    <source>
        <dbReference type="ARBA" id="ARBA00010581"/>
    </source>
</evidence>
<dbReference type="RefSeq" id="WP_184170058.1">
    <property type="nucleotide sequence ID" value="NZ_JACHGF010000001.1"/>
</dbReference>
<feature type="transmembrane region" description="Helical" evidence="7">
    <location>
        <begin position="88"/>
        <end position="115"/>
    </location>
</feature>
<sequence>MSTKHSTRSQRNPFTKRREPLHFLLWLGIGGSVLIFSILIIIYTLREEGPTWQLTTLPGVFWLSTLAVTLSSVTLHEANRAFQTEEFALYRTGMACTFFLGILFAILQVTGWVVLKQEGLIMRNNPAVGFVYLLSGLHLLHILGGLYFLGKCFREALINKTYVDAFVYSVNPPNRLKLKLITTYWHFVDVLWLALFLFLLFQTA</sequence>
<name>A0A840TKC7_9BACT</name>
<dbReference type="PANTHER" id="PTHR11403">
    <property type="entry name" value="CYTOCHROME C OXIDASE SUBUNIT III"/>
    <property type="match status" value="1"/>
</dbReference>
<gene>
    <name evidence="9" type="ORF">HNQ92_000378</name>
</gene>
<keyword evidence="10" id="KW-1185">Reference proteome</keyword>
<accession>A0A840TKC7</accession>
<dbReference type="InterPro" id="IPR035973">
    <property type="entry name" value="Cyt_c_oxidase_su3-like_sf"/>
</dbReference>
<feature type="transmembrane region" description="Helical" evidence="7">
    <location>
        <begin position="21"/>
        <end position="45"/>
    </location>
</feature>
<dbReference type="Proteomes" id="UP000557307">
    <property type="component" value="Unassembled WGS sequence"/>
</dbReference>
<dbReference type="PANTHER" id="PTHR11403:SF10">
    <property type="entry name" value="CYTOCHROME C OXIDASE"/>
    <property type="match status" value="1"/>
</dbReference>
<keyword evidence="3 6" id="KW-0812">Transmembrane</keyword>
<evidence type="ECO:0000313" key="9">
    <source>
        <dbReference type="EMBL" id="MBB5282257.1"/>
    </source>
</evidence>
<proteinExistence type="inferred from homology"/>